<evidence type="ECO:0000313" key="2">
    <source>
        <dbReference type="EMBL" id="KAJ8932963.1"/>
    </source>
</evidence>
<dbReference type="AlphaFoldDB" id="A0AAV8X1S3"/>
<proteinExistence type="predicted"/>
<accession>A0AAV8X1S3</accession>
<dbReference type="Pfam" id="PF17906">
    <property type="entry name" value="HTH_48"/>
    <property type="match status" value="1"/>
</dbReference>
<name>A0AAV8X1S3_9CUCU</name>
<reference evidence="2" key="1">
    <citation type="journal article" date="2023" name="Insect Mol. Biol.">
        <title>Genome sequencing provides insights into the evolution of gene families encoding plant cell wall-degrading enzymes in longhorned beetles.</title>
        <authorList>
            <person name="Shin N.R."/>
            <person name="Okamura Y."/>
            <person name="Kirsch R."/>
            <person name="Pauchet Y."/>
        </authorList>
    </citation>
    <scope>NUCLEOTIDE SEQUENCE</scope>
    <source>
        <strain evidence="2">AMC_N1</strain>
    </source>
</reference>
<organism evidence="2 3">
    <name type="scientific">Aromia moschata</name>
    <dbReference type="NCBI Taxonomy" id="1265417"/>
    <lineage>
        <taxon>Eukaryota</taxon>
        <taxon>Metazoa</taxon>
        <taxon>Ecdysozoa</taxon>
        <taxon>Arthropoda</taxon>
        <taxon>Hexapoda</taxon>
        <taxon>Insecta</taxon>
        <taxon>Pterygota</taxon>
        <taxon>Neoptera</taxon>
        <taxon>Endopterygota</taxon>
        <taxon>Coleoptera</taxon>
        <taxon>Polyphaga</taxon>
        <taxon>Cucujiformia</taxon>
        <taxon>Chrysomeloidea</taxon>
        <taxon>Cerambycidae</taxon>
        <taxon>Cerambycinae</taxon>
        <taxon>Callichromatini</taxon>
        <taxon>Aromia</taxon>
    </lineage>
</organism>
<gene>
    <name evidence="2" type="ORF">NQ318_022964</name>
</gene>
<sequence length="74" mass="8708">MSDINFERRCAIRYCQRLGHSATDNFVKLQHAYGDSVFSRAQDFRWFKAFSGRESIEEEPHIQNSKVSVERPLN</sequence>
<evidence type="ECO:0000313" key="3">
    <source>
        <dbReference type="Proteomes" id="UP001162162"/>
    </source>
</evidence>
<evidence type="ECO:0000259" key="1">
    <source>
        <dbReference type="Pfam" id="PF17906"/>
    </source>
</evidence>
<dbReference type="EMBL" id="JAPWTK010001330">
    <property type="protein sequence ID" value="KAJ8932963.1"/>
    <property type="molecule type" value="Genomic_DNA"/>
</dbReference>
<dbReference type="InterPro" id="IPR041426">
    <property type="entry name" value="Mos1_HTH"/>
</dbReference>
<dbReference type="Proteomes" id="UP001162162">
    <property type="component" value="Unassembled WGS sequence"/>
</dbReference>
<dbReference type="Gene3D" id="1.10.10.1450">
    <property type="match status" value="1"/>
</dbReference>
<comment type="caution">
    <text evidence="2">The sequence shown here is derived from an EMBL/GenBank/DDBJ whole genome shotgun (WGS) entry which is preliminary data.</text>
</comment>
<feature type="domain" description="Mos1 transposase HTH" evidence="1">
    <location>
        <begin position="11"/>
        <end position="50"/>
    </location>
</feature>
<keyword evidence="3" id="KW-1185">Reference proteome</keyword>
<protein>
    <recommendedName>
        <fullName evidence="1">Mos1 transposase HTH domain-containing protein</fullName>
    </recommendedName>
</protein>